<feature type="compositionally biased region" description="Gly residues" evidence="3">
    <location>
        <begin position="47"/>
        <end position="58"/>
    </location>
</feature>
<dbReference type="KEGG" id="azz:DEW08_24450"/>
<dbReference type="AlphaFoldDB" id="A0A2S2CYE2"/>
<evidence type="ECO:0000256" key="2">
    <source>
        <dbReference type="ARBA" id="ARBA00023054"/>
    </source>
</evidence>
<feature type="compositionally biased region" description="Basic and acidic residues" evidence="3">
    <location>
        <begin position="270"/>
        <end position="279"/>
    </location>
</feature>
<evidence type="ECO:0000256" key="1">
    <source>
        <dbReference type="ARBA" id="ARBA00004196"/>
    </source>
</evidence>
<protein>
    <submittedName>
        <fullName evidence="4">Uncharacterized protein</fullName>
    </submittedName>
</protein>
<dbReference type="Proteomes" id="UP000245629">
    <property type="component" value="Plasmid unnamed1"/>
</dbReference>
<sequence>MGQLHPQLPASVVHRRADPRQRGAAGRQGGARVRPRLRRQARRLPGAGDGAGLHGHGAGAVDRHHRRVAPDLAPPEAADRFGRHARRADAGRLRLGPVERPAGRGAAHRRLPAGQHELGDDAGDQPQSADALRRLFPVVGRARPAEPAGPRLRARPALAARDAVRLRRPAARTAAGRPAALHDRLCPGRLGLPLRPVPRHRAAGLRDVLQAAGPVPDDGGDRLVHRASHPAGAARLGAAPPRPASEPAVGRHLRRRGPAGRRLLPALADGDQRTRRPEGRAAGGPLCRPPRHRRRHAGGGRAAVEEGAPAFLLRSPDLDFRILQAERQVRLYQAQAAAQQFDPEQAARLPVTWQELEGALAELGTLTAQRGTMTVRAPFAGRIAELPEHLKPGSWVASREPLALLVKDGGMVAEGYVAEADIARLAAGAPARFIPDDGGEELALRLATVDVGAVAELEQPELSTTHGGAIAVRPDANGKLIPAEAVYRVTLTPDTPRSEPRSRRGVVVIEGERTSWAERLRRNAVGLFIRESGW</sequence>
<keyword evidence="5" id="KW-1185">Reference proteome</keyword>
<name>A0A2S2CYE2_9PROT</name>
<feature type="compositionally biased region" description="Basic residues" evidence="3">
    <location>
        <begin position="289"/>
        <end position="298"/>
    </location>
</feature>
<evidence type="ECO:0000313" key="5">
    <source>
        <dbReference type="Proteomes" id="UP000245629"/>
    </source>
</evidence>
<reference evidence="5" key="1">
    <citation type="submission" date="2018-05" db="EMBL/GenBank/DDBJ databases">
        <title>Azospirillum thermophila sp. nov., a novel isolated from hot spring.</title>
        <authorList>
            <person name="Zhao Z."/>
        </authorList>
    </citation>
    <scope>NUCLEOTIDE SEQUENCE [LARGE SCALE GENOMIC DNA]</scope>
    <source>
        <strain evidence="5">CFH 70021</strain>
        <plasmid evidence="5">unnamed1</plasmid>
    </source>
</reference>
<feature type="compositionally biased region" description="Basic and acidic residues" evidence="3">
    <location>
        <begin position="77"/>
        <end position="92"/>
    </location>
</feature>
<dbReference type="PANTHER" id="PTHR32347">
    <property type="entry name" value="EFFLUX SYSTEM COMPONENT YKNX-RELATED"/>
    <property type="match status" value="1"/>
</dbReference>
<dbReference type="GO" id="GO:0030313">
    <property type="term" value="C:cell envelope"/>
    <property type="evidence" value="ECO:0007669"/>
    <property type="project" value="UniProtKB-SubCell"/>
</dbReference>
<feature type="compositionally biased region" description="Basic residues" evidence="3">
    <location>
        <begin position="33"/>
        <end position="42"/>
    </location>
</feature>
<keyword evidence="4" id="KW-0614">Plasmid</keyword>
<evidence type="ECO:0000256" key="3">
    <source>
        <dbReference type="SAM" id="MobiDB-lite"/>
    </source>
</evidence>
<keyword evidence="2" id="KW-0175">Coiled coil</keyword>
<proteinExistence type="predicted"/>
<feature type="region of interest" description="Disordered" evidence="3">
    <location>
        <begin position="1"/>
        <end position="108"/>
    </location>
</feature>
<comment type="subcellular location">
    <subcellularLocation>
        <location evidence="1">Cell envelope</location>
    </subcellularLocation>
</comment>
<geneLocation type="plasmid" evidence="4 5">
    <name>unnamed1</name>
</geneLocation>
<organism evidence="4 5">
    <name type="scientific">Azospirillum thermophilum</name>
    <dbReference type="NCBI Taxonomy" id="2202148"/>
    <lineage>
        <taxon>Bacteria</taxon>
        <taxon>Pseudomonadati</taxon>
        <taxon>Pseudomonadota</taxon>
        <taxon>Alphaproteobacteria</taxon>
        <taxon>Rhodospirillales</taxon>
        <taxon>Azospirillaceae</taxon>
        <taxon>Azospirillum</taxon>
    </lineage>
</organism>
<evidence type="ECO:0000313" key="4">
    <source>
        <dbReference type="EMBL" id="AWK89297.1"/>
    </source>
</evidence>
<dbReference type="OrthoDB" id="7323789at2"/>
<dbReference type="EMBL" id="CP029356">
    <property type="protein sequence ID" value="AWK89297.1"/>
    <property type="molecule type" value="Genomic_DNA"/>
</dbReference>
<gene>
    <name evidence="4" type="ORF">DEW08_24450</name>
</gene>
<accession>A0A2S2CYE2</accession>
<dbReference type="InterPro" id="IPR050465">
    <property type="entry name" value="UPF0194_transport"/>
</dbReference>
<feature type="region of interest" description="Disordered" evidence="3">
    <location>
        <begin position="232"/>
        <end position="302"/>
    </location>
</feature>
<dbReference type="PANTHER" id="PTHR32347:SF23">
    <property type="entry name" value="BLL5650 PROTEIN"/>
    <property type="match status" value="1"/>
</dbReference>